<keyword evidence="5" id="KW-0560">Oxidoreductase</keyword>
<comment type="cofactor">
    <cofactor evidence="1">
        <name>heme</name>
        <dbReference type="ChEBI" id="CHEBI:30413"/>
    </cofactor>
</comment>
<evidence type="ECO:0000256" key="3">
    <source>
        <dbReference type="ARBA" id="ARBA00022617"/>
    </source>
</evidence>
<protein>
    <submittedName>
        <fullName evidence="9">Cytochrome p450</fullName>
    </submittedName>
</protein>
<dbReference type="GO" id="GO:0005506">
    <property type="term" value="F:iron ion binding"/>
    <property type="evidence" value="ECO:0007669"/>
    <property type="project" value="InterPro"/>
</dbReference>
<evidence type="ECO:0000256" key="5">
    <source>
        <dbReference type="ARBA" id="ARBA00023002"/>
    </source>
</evidence>
<dbReference type="Gene3D" id="1.10.630.10">
    <property type="entry name" value="Cytochrome P450"/>
    <property type="match status" value="1"/>
</dbReference>
<dbReference type="GO" id="GO:0020037">
    <property type="term" value="F:heme binding"/>
    <property type="evidence" value="ECO:0007669"/>
    <property type="project" value="InterPro"/>
</dbReference>
<dbReference type="Proteomes" id="UP000623467">
    <property type="component" value="Unassembled WGS sequence"/>
</dbReference>
<feature type="transmembrane region" description="Helical" evidence="8">
    <location>
        <begin position="23"/>
        <end position="45"/>
    </location>
</feature>
<dbReference type="AlphaFoldDB" id="A0A8H6YY69"/>
<evidence type="ECO:0000313" key="9">
    <source>
        <dbReference type="EMBL" id="KAF7366441.1"/>
    </source>
</evidence>
<keyword evidence="8" id="KW-0472">Membrane</keyword>
<keyword evidence="8" id="KW-1133">Transmembrane helix</keyword>
<dbReference type="GO" id="GO:0004497">
    <property type="term" value="F:monooxygenase activity"/>
    <property type="evidence" value="ECO:0007669"/>
    <property type="project" value="UniProtKB-KW"/>
</dbReference>
<keyword evidence="3" id="KW-0349">Heme</keyword>
<evidence type="ECO:0000256" key="4">
    <source>
        <dbReference type="ARBA" id="ARBA00022723"/>
    </source>
</evidence>
<dbReference type="SUPFAM" id="SSF48264">
    <property type="entry name" value="Cytochrome P450"/>
    <property type="match status" value="1"/>
</dbReference>
<dbReference type="PANTHER" id="PTHR46300">
    <property type="entry name" value="P450, PUTATIVE (EUROFUNG)-RELATED-RELATED"/>
    <property type="match status" value="1"/>
</dbReference>
<evidence type="ECO:0000313" key="10">
    <source>
        <dbReference type="Proteomes" id="UP000623467"/>
    </source>
</evidence>
<dbReference type="InterPro" id="IPR050364">
    <property type="entry name" value="Cytochrome_P450_fung"/>
</dbReference>
<keyword evidence="7" id="KW-0503">Monooxygenase</keyword>
<keyword evidence="10" id="KW-1185">Reference proteome</keyword>
<proteinExistence type="inferred from homology"/>
<name>A0A8H6YY69_9AGAR</name>
<keyword evidence="6" id="KW-0408">Iron</keyword>
<dbReference type="GO" id="GO:0016705">
    <property type="term" value="F:oxidoreductase activity, acting on paired donors, with incorporation or reduction of molecular oxygen"/>
    <property type="evidence" value="ECO:0007669"/>
    <property type="project" value="InterPro"/>
</dbReference>
<evidence type="ECO:0000256" key="7">
    <source>
        <dbReference type="ARBA" id="ARBA00023033"/>
    </source>
</evidence>
<dbReference type="Pfam" id="PF00067">
    <property type="entry name" value="p450"/>
    <property type="match status" value="1"/>
</dbReference>
<comment type="caution">
    <text evidence="9">The sequence shown here is derived from an EMBL/GenBank/DDBJ whole genome shotgun (WGS) entry which is preliminary data.</text>
</comment>
<evidence type="ECO:0000256" key="2">
    <source>
        <dbReference type="ARBA" id="ARBA00010617"/>
    </source>
</evidence>
<sequence length="321" mass="36263">MRLLTESSPFTPFNMSALLHHPLWLFSSLQMIGLGFTSWIFVLTIRTYINRRSLPPGPKGLPLVGNLLGVPKSQQWFTFLKLSRKYKSDIISVTLGMDTVIVLNSLSAVDALLEKKSSIYSDRYIRPHRSRCSMIVSDLIGILRSCDTVQDGKGKHRKVFMQQFRPSEVLLHRPVELEAARLLLQGLLVSPATYARHLRHMAGMVILSTAYGIDVLQDNDPYVGISEKATRAMSSTANRGFFLWILCHCLHYLPSTLSHKLTICSLKYVPEFFPGIGFKKAGARMVRGRKQDAGSAVRFRQESKGEDELHTNCWSPRLTLQ</sequence>
<keyword evidence="8" id="KW-0812">Transmembrane</keyword>
<dbReference type="PANTHER" id="PTHR46300:SF7">
    <property type="entry name" value="P450, PUTATIVE (EUROFUNG)-RELATED"/>
    <property type="match status" value="1"/>
</dbReference>
<dbReference type="EMBL" id="JACAZH010000006">
    <property type="protein sequence ID" value="KAF7366441.1"/>
    <property type="molecule type" value="Genomic_DNA"/>
</dbReference>
<dbReference type="OrthoDB" id="1055148at2759"/>
<evidence type="ECO:0000256" key="6">
    <source>
        <dbReference type="ARBA" id="ARBA00023004"/>
    </source>
</evidence>
<accession>A0A8H6YY69</accession>
<dbReference type="InterPro" id="IPR001128">
    <property type="entry name" value="Cyt_P450"/>
</dbReference>
<reference evidence="9" key="1">
    <citation type="submission" date="2020-05" db="EMBL/GenBank/DDBJ databases">
        <title>Mycena genomes resolve the evolution of fungal bioluminescence.</title>
        <authorList>
            <person name="Tsai I.J."/>
        </authorList>
    </citation>
    <scope>NUCLEOTIDE SEQUENCE</scope>
    <source>
        <strain evidence="9">160909Yilan</strain>
    </source>
</reference>
<comment type="similarity">
    <text evidence="2">Belongs to the cytochrome P450 family.</text>
</comment>
<gene>
    <name evidence="9" type="ORF">MSAN_00901000</name>
</gene>
<organism evidence="9 10">
    <name type="scientific">Mycena sanguinolenta</name>
    <dbReference type="NCBI Taxonomy" id="230812"/>
    <lineage>
        <taxon>Eukaryota</taxon>
        <taxon>Fungi</taxon>
        <taxon>Dikarya</taxon>
        <taxon>Basidiomycota</taxon>
        <taxon>Agaricomycotina</taxon>
        <taxon>Agaricomycetes</taxon>
        <taxon>Agaricomycetidae</taxon>
        <taxon>Agaricales</taxon>
        <taxon>Marasmiineae</taxon>
        <taxon>Mycenaceae</taxon>
        <taxon>Mycena</taxon>
    </lineage>
</organism>
<keyword evidence="4" id="KW-0479">Metal-binding</keyword>
<evidence type="ECO:0000256" key="1">
    <source>
        <dbReference type="ARBA" id="ARBA00001971"/>
    </source>
</evidence>
<dbReference type="InterPro" id="IPR036396">
    <property type="entry name" value="Cyt_P450_sf"/>
</dbReference>
<evidence type="ECO:0000256" key="8">
    <source>
        <dbReference type="SAM" id="Phobius"/>
    </source>
</evidence>